<evidence type="ECO:0008006" key="3">
    <source>
        <dbReference type="Google" id="ProtNLM"/>
    </source>
</evidence>
<dbReference type="STRING" id="1075090.GOAMR_48_00660"/>
<dbReference type="AlphaFoldDB" id="G7GRD0"/>
<accession>G7GRD0</accession>
<dbReference type="RefSeq" id="WP_005188644.1">
    <property type="nucleotide sequence ID" value="NZ_BAED01000048.1"/>
</dbReference>
<keyword evidence="2" id="KW-1185">Reference proteome</keyword>
<dbReference type="Proteomes" id="UP000006023">
    <property type="component" value="Unassembled WGS sequence"/>
</dbReference>
<protein>
    <recommendedName>
        <fullName evidence="3">DUF4276 family protein</fullName>
    </recommendedName>
</protein>
<evidence type="ECO:0000313" key="1">
    <source>
        <dbReference type="EMBL" id="GAB06155.1"/>
    </source>
</evidence>
<name>G7GRD0_9ACTN</name>
<proteinExistence type="predicted"/>
<dbReference type="EMBL" id="BAED01000048">
    <property type="protein sequence ID" value="GAB06155.1"/>
    <property type="molecule type" value="Genomic_DNA"/>
</dbReference>
<reference evidence="1 2" key="1">
    <citation type="submission" date="2011-11" db="EMBL/GenBank/DDBJ databases">
        <title>Whole genome shotgun sequence of Gordonia amarae NBRC 15530.</title>
        <authorList>
            <person name="Takarada H."/>
            <person name="Hosoyama A."/>
            <person name="Tsuchikane K."/>
            <person name="Katsumata H."/>
            <person name="Yamazaki S."/>
            <person name="Fujita N."/>
        </authorList>
    </citation>
    <scope>NUCLEOTIDE SEQUENCE [LARGE SCALE GENOMIC DNA]</scope>
    <source>
        <strain evidence="1 2">NBRC 15530</strain>
    </source>
</reference>
<dbReference type="eggNOG" id="ENOG50330P1">
    <property type="taxonomic scope" value="Bacteria"/>
</dbReference>
<organism evidence="1 2">
    <name type="scientific">Gordonia amarae NBRC 15530</name>
    <dbReference type="NCBI Taxonomy" id="1075090"/>
    <lineage>
        <taxon>Bacteria</taxon>
        <taxon>Bacillati</taxon>
        <taxon>Actinomycetota</taxon>
        <taxon>Actinomycetes</taxon>
        <taxon>Mycobacteriales</taxon>
        <taxon>Gordoniaceae</taxon>
        <taxon>Gordonia</taxon>
    </lineage>
</organism>
<gene>
    <name evidence="1" type="ORF">GOAMR_48_00660</name>
</gene>
<comment type="caution">
    <text evidence="1">The sequence shown here is derived from an EMBL/GenBank/DDBJ whole genome shotgun (WGS) entry which is preliminary data.</text>
</comment>
<sequence length="192" mass="21123">MVNIAVEGESDREAAKSVVIAAGRTVDRVAVAGGKTRLDPKIPKYNAAAKRQSWVVFRDSDGTCPVQLREQLLSTLTSAQSKRFSLRIAHNMTEAWLMADNTGFAEFFHVRIGKIPVDVENLPHAKRTLLDLCRKSPRAIRDGVVTSDGLTGPEYVSRINRFAKDHWDVSAAATRSGSLQRAIAAIRLLPED</sequence>
<evidence type="ECO:0000313" key="2">
    <source>
        <dbReference type="Proteomes" id="UP000006023"/>
    </source>
</evidence>